<gene>
    <name evidence="1" type="ORF">F6X42_44140</name>
</gene>
<comment type="caution">
    <text evidence="1">The sequence shown here is derived from an EMBL/GenBank/DDBJ whole genome shotgun (WGS) entry which is preliminary data.</text>
</comment>
<dbReference type="EMBL" id="VZQQ01000343">
    <property type="protein sequence ID" value="MBC8753020.1"/>
    <property type="molecule type" value="Genomic_DNA"/>
</dbReference>
<sequence>MLIVGSQFVQSDTLTDSHARYLHRSPGWRLLVSAKGEHRTEGMRYAIDNGAWTAYQRGEPFDEAAFLA</sequence>
<evidence type="ECO:0000313" key="2">
    <source>
        <dbReference type="Proteomes" id="UP000736373"/>
    </source>
</evidence>
<reference evidence="1 2" key="1">
    <citation type="submission" date="2019-09" db="EMBL/GenBank/DDBJ databases">
        <title>Paraburkholderia podalyriae sp. nov., A South African Podalyria-associated rhizobium.</title>
        <authorList>
            <person name="Mavima L."/>
            <person name="Beukes C.W."/>
            <person name="Palmer M."/>
            <person name="De Meyer S.E."/>
            <person name="James E.K."/>
            <person name="Maluk M."/>
            <person name="Avontuur J.R."/>
            <person name="Chan W.Y."/>
            <person name="Venter S.N."/>
            <person name="Steenkamp E.T."/>
        </authorList>
    </citation>
    <scope>NUCLEOTIDE SEQUENCE [LARGE SCALE GENOMIC DNA]</scope>
    <source>
        <strain evidence="1 2">WC7.3b</strain>
    </source>
</reference>
<protein>
    <submittedName>
        <fullName evidence="1">Uncharacterized protein</fullName>
    </submittedName>
</protein>
<organism evidence="1 2">
    <name type="scientific">Paraburkholderia podalyriae</name>
    <dbReference type="NCBI Taxonomy" id="1938811"/>
    <lineage>
        <taxon>Bacteria</taxon>
        <taxon>Pseudomonadati</taxon>
        <taxon>Pseudomonadota</taxon>
        <taxon>Betaproteobacteria</taxon>
        <taxon>Burkholderiales</taxon>
        <taxon>Burkholderiaceae</taxon>
        <taxon>Paraburkholderia</taxon>
    </lineage>
</organism>
<feature type="non-terminal residue" evidence="1">
    <location>
        <position position="68"/>
    </location>
</feature>
<dbReference type="Proteomes" id="UP000736373">
    <property type="component" value="Unassembled WGS sequence"/>
</dbReference>
<accession>A0ABR7Q391</accession>
<keyword evidence="2" id="KW-1185">Reference proteome</keyword>
<evidence type="ECO:0000313" key="1">
    <source>
        <dbReference type="EMBL" id="MBC8753020.1"/>
    </source>
</evidence>
<proteinExistence type="predicted"/>
<name>A0ABR7Q391_9BURK</name>